<accession>A0A941GQ28</accession>
<evidence type="ECO:0000313" key="1">
    <source>
        <dbReference type="EMBL" id="MBR8672368.1"/>
    </source>
</evidence>
<name>A0A941GQ28_NIACI</name>
<comment type="caution">
    <text evidence="1">The sequence shown here is derived from an EMBL/GenBank/DDBJ whole genome shotgun (WGS) entry which is preliminary data.</text>
</comment>
<protein>
    <submittedName>
        <fullName evidence="1">Uncharacterized protein</fullName>
    </submittedName>
</protein>
<dbReference type="RefSeq" id="WP_212121635.1">
    <property type="nucleotide sequence ID" value="NZ_JAGTPX020000037.1"/>
</dbReference>
<dbReference type="EMBL" id="JAGTPX010000038">
    <property type="protein sequence ID" value="MBR8672368.1"/>
    <property type="molecule type" value="Genomic_DNA"/>
</dbReference>
<organism evidence="1">
    <name type="scientific">Niallia circulans</name>
    <name type="common">Bacillus circulans</name>
    <dbReference type="NCBI Taxonomy" id="1397"/>
    <lineage>
        <taxon>Bacteria</taxon>
        <taxon>Bacillati</taxon>
        <taxon>Bacillota</taxon>
        <taxon>Bacilli</taxon>
        <taxon>Bacillales</taxon>
        <taxon>Bacillaceae</taxon>
        <taxon>Niallia</taxon>
    </lineage>
</organism>
<dbReference type="AlphaFoldDB" id="A0A941GQ28"/>
<proteinExistence type="predicted"/>
<sequence length="187" mass="22153">MERYIYLVFTDTGTYFTKLIKLFTKRPYNHASLSMDEELYNVYSFGRKNIRNPFNGGFVREDMGNELFQTASATIYRCCVTEEQYHRIKQLMSKFEQQSDQYRYNLLGLFAIMLKKQWNRKNAFFCSQFVALVLEEVGITKFKKSVSLVTPQDLSQLTPMDAIFEGKLSDYLNKETVIYQYNRLFTV</sequence>
<dbReference type="Gene3D" id="3.90.1720.10">
    <property type="entry name" value="endopeptidase domain like (from Nostoc punctiforme)"/>
    <property type="match status" value="1"/>
</dbReference>
<reference evidence="1" key="1">
    <citation type="submission" date="2021-04" db="EMBL/GenBank/DDBJ databases">
        <title>Genomic analysis of electroactive and textile dye degrading Bacillus circulans strain: DC10 isolated from constructed wetland-microbial fuel cells treating textile dye wastewaters.</title>
        <authorList>
            <person name="Patel D.U."/>
            <person name="Desai C.R."/>
        </authorList>
    </citation>
    <scope>NUCLEOTIDE SEQUENCE</scope>
    <source>
        <strain evidence="1">DC10</strain>
    </source>
</reference>
<dbReference type="InterPro" id="IPR038765">
    <property type="entry name" value="Papain-like_cys_pep_sf"/>
</dbReference>
<gene>
    <name evidence="1" type="ORF">KD144_22815</name>
</gene>
<dbReference type="SUPFAM" id="SSF54001">
    <property type="entry name" value="Cysteine proteinases"/>
    <property type="match status" value="1"/>
</dbReference>